<feature type="region of interest" description="Disordered" evidence="1">
    <location>
        <begin position="189"/>
        <end position="226"/>
    </location>
</feature>
<feature type="compositionally biased region" description="Basic residues" evidence="1">
    <location>
        <begin position="208"/>
        <end position="226"/>
    </location>
</feature>
<dbReference type="GO" id="GO:0009658">
    <property type="term" value="P:chloroplast organization"/>
    <property type="evidence" value="ECO:0007669"/>
    <property type="project" value="TreeGrafter"/>
</dbReference>
<reference evidence="2 3" key="1">
    <citation type="submission" date="2023-12" db="EMBL/GenBank/DDBJ databases">
        <title>A high-quality genome assembly for Dillenia turbinata (Dilleniales).</title>
        <authorList>
            <person name="Chanderbali A."/>
        </authorList>
    </citation>
    <scope>NUCLEOTIDE SEQUENCE [LARGE SCALE GENOMIC DNA]</scope>
    <source>
        <strain evidence="2">LSX21</strain>
        <tissue evidence="2">Leaf</tissue>
    </source>
</reference>
<dbReference type="GO" id="GO:1901259">
    <property type="term" value="P:chloroplast rRNA processing"/>
    <property type="evidence" value="ECO:0007669"/>
    <property type="project" value="TreeGrafter"/>
</dbReference>
<sequence length="226" mass="25587">MAETATVNSETVTKTNETLSQDMDVETLETNDPNGDSKGSKKRLREEEGSEEGNDVVSKVEKSAEEERSEKLGNGEERETQEEVVLGPKKFGSSEEMFYYFNNFLYHWPPNVDINKYEHLVLLDLLKKGHLESDKKIGSGVNFFQIQFHPTFKNRCFSIIREDEIVDNFSFRKCVDNILPLPDHLQPNHNANKALSGQDQFVGNRGGRGGRRGGHGRGGGRRNPRD</sequence>
<feature type="compositionally biased region" description="Basic and acidic residues" evidence="1">
    <location>
        <begin position="58"/>
        <end position="78"/>
    </location>
</feature>
<dbReference type="GO" id="GO:0005634">
    <property type="term" value="C:nucleus"/>
    <property type="evidence" value="ECO:0007669"/>
    <property type="project" value="TreeGrafter"/>
</dbReference>
<comment type="caution">
    <text evidence="2">The sequence shown here is derived from an EMBL/GenBank/DDBJ whole genome shotgun (WGS) entry which is preliminary data.</text>
</comment>
<dbReference type="Pfam" id="PF11523">
    <property type="entry name" value="DUF3223"/>
    <property type="match status" value="1"/>
</dbReference>
<dbReference type="FunFam" id="3.10.450.40:FF:000016">
    <property type="entry name" value="Predicted protein"/>
    <property type="match status" value="1"/>
</dbReference>
<dbReference type="Gene3D" id="3.10.450.40">
    <property type="match status" value="1"/>
</dbReference>
<dbReference type="GO" id="GO:0009507">
    <property type="term" value="C:chloroplast"/>
    <property type="evidence" value="ECO:0007669"/>
    <property type="project" value="TreeGrafter"/>
</dbReference>
<name>A0AAN8UPM0_9MAGN</name>
<dbReference type="AlphaFoldDB" id="A0AAN8UPM0"/>
<dbReference type="GO" id="GO:0017126">
    <property type="term" value="P:nucleologenesis"/>
    <property type="evidence" value="ECO:0007669"/>
    <property type="project" value="TreeGrafter"/>
</dbReference>
<dbReference type="PANTHER" id="PTHR33415">
    <property type="entry name" value="PROTEIN EMBRYO DEFECTIVE 514"/>
    <property type="match status" value="1"/>
</dbReference>
<dbReference type="Proteomes" id="UP001370490">
    <property type="component" value="Unassembled WGS sequence"/>
</dbReference>
<keyword evidence="3" id="KW-1185">Reference proteome</keyword>
<gene>
    <name evidence="2" type="ORF">RJ641_014551</name>
</gene>
<feature type="compositionally biased region" description="Polar residues" evidence="1">
    <location>
        <begin position="189"/>
        <end position="201"/>
    </location>
</feature>
<evidence type="ECO:0000313" key="3">
    <source>
        <dbReference type="Proteomes" id="UP001370490"/>
    </source>
</evidence>
<feature type="compositionally biased region" description="Polar residues" evidence="1">
    <location>
        <begin position="1"/>
        <end position="21"/>
    </location>
</feature>
<proteinExistence type="predicted"/>
<organism evidence="2 3">
    <name type="scientific">Dillenia turbinata</name>
    <dbReference type="NCBI Taxonomy" id="194707"/>
    <lineage>
        <taxon>Eukaryota</taxon>
        <taxon>Viridiplantae</taxon>
        <taxon>Streptophyta</taxon>
        <taxon>Embryophyta</taxon>
        <taxon>Tracheophyta</taxon>
        <taxon>Spermatophyta</taxon>
        <taxon>Magnoliopsida</taxon>
        <taxon>eudicotyledons</taxon>
        <taxon>Gunneridae</taxon>
        <taxon>Pentapetalae</taxon>
        <taxon>Dilleniales</taxon>
        <taxon>Dilleniaceae</taxon>
        <taxon>Dillenia</taxon>
    </lineage>
</organism>
<accession>A0AAN8UPM0</accession>
<dbReference type="EMBL" id="JBAMMX010000020">
    <property type="protein sequence ID" value="KAK6920873.1"/>
    <property type="molecule type" value="Genomic_DNA"/>
</dbReference>
<dbReference type="InterPro" id="IPR044673">
    <property type="entry name" value="DCL-like"/>
</dbReference>
<evidence type="ECO:0000256" key="1">
    <source>
        <dbReference type="SAM" id="MobiDB-lite"/>
    </source>
</evidence>
<protein>
    <submittedName>
        <fullName evidence="2">Uncharacterized protein</fullName>
    </submittedName>
</protein>
<feature type="region of interest" description="Disordered" evidence="1">
    <location>
        <begin position="1"/>
        <end position="87"/>
    </location>
</feature>
<evidence type="ECO:0000313" key="2">
    <source>
        <dbReference type="EMBL" id="KAK6920873.1"/>
    </source>
</evidence>
<dbReference type="PANTHER" id="PTHR33415:SF12">
    <property type="entry name" value="PROTEIN EMBRYO DEFECTIVE 514"/>
    <property type="match status" value="1"/>
</dbReference>